<name>A0AA42CVV8_9SPHN</name>
<accession>A0AA42CVV8</accession>
<comment type="caution">
    <text evidence="2">The sequence shown here is derived from an EMBL/GenBank/DDBJ whole genome shotgun (WGS) entry which is preliminary data.</text>
</comment>
<dbReference type="RefSeq" id="WP_179512510.1">
    <property type="nucleotide sequence ID" value="NZ_JANFAV010000018.1"/>
</dbReference>
<feature type="transmembrane region" description="Helical" evidence="1">
    <location>
        <begin position="350"/>
        <end position="375"/>
    </location>
</feature>
<sequence length="564" mass="63849">MMGDIPDDPPRWWQTRWFVAAAALIAIVPLIWPEIPPLVDLPGHMGRYRVQLSLDAAPWLSQWYNFRWSLIGNLGIDLLIIPFAKLFGLELGVKLIIMAIPALTVAGLLWIAREVHGRIPPTALFALPLAYCYPFQFGFANFALSMALALCLFALWLRLGRLRRFRLRAAIFIPASCLLWLCHTFGWGVLGVLAFSAEMIREHDRRKDAGSGHWFASWFRAGLHCIPLSLPILMMILWRSGDHVTGQTTDWFDWHAKTQWLLMVLRDRWLAWDVAGAALLYLLLLKGIRDPAIEYSRNLALSALFLTAVFLLLPRIVFGSAYADMRLAPYVIAIAVIAIRPRRTMSLRHAGVLAMLGLAFFLARMGGTTISYWMFAHDYRTELAALEKLPVGARVVSFVGYGCRNEWRMSRLEHLPALALERKLAYTNDQWSMAGAQLLTARYTIAGGFAHDPSQITTTRWCLREWWRPIGYSMARFPRDAFDYVWLIRTAPFDPSYASDLVPIWRSADGTSALLKVDHTKPAPDIADSELIPKRLLELRDLIRRKRAAEAAAAEKAKAAANPS</sequence>
<feature type="transmembrane region" description="Helical" evidence="1">
    <location>
        <begin position="169"/>
        <end position="195"/>
    </location>
</feature>
<keyword evidence="1" id="KW-0472">Membrane</keyword>
<dbReference type="AlphaFoldDB" id="A0AA42CVV8"/>
<organism evidence="2 3">
    <name type="scientific">Sphingomonas lycopersici</name>
    <dbReference type="NCBI Taxonomy" id="2951807"/>
    <lineage>
        <taxon>Bacteria</taxon>
        <taxon>Pseudomonadati</taxon>
        <taxon>Pseudomonadota</taxon>
        <taxon>Alphaproteobacteria</taxon>
        <taxon>Sphingomonadales</taxon>
        <taxon>Sphingomonadaceae</taxon>
        <taxon>Sphingomonas</taxon>
    </lineage>
</organism>
<feature type="transmembrane region" description="Helical" evidence="1">
    <location>
        <begin position="133"/>
        <end position="157"/>
    </location>
</feature>
<feature type="transmembrane region" description="Helical" evidence="1">
    <location>
        <begin position="12"/>
        <end position="32"/>
    </location>
</feature>
<evidence type="ECO:0000313" key="3">
    <source>
        <dbReference type="Proteomes" id="UP001165565"/>
    </source>
</evidence>
<keyword evidence="1" id="KW-0812">Transmembrane</keyword>
<feature type="transmembrane region" description="Helical" evidence="1">
    <location>
        <begin position="68"/>
        <end position="88"/>
    </location>
</feature>
<protein>
    <submittedName>
        <fullName evidence="2">Uncharacterized protein</fullName>
    </submittedName>
</protein>
<keyword evidence="1" id="KW-1133">Transmembrane helix</keyword>
<dbReference type="EMBL" id="JANFAV010000018">
    <property type="protein sequence ID" value="MCW6537063.1"/>
    <property type="molecule type" value="Genomic_DNA"/>
</dbReference>
<feature type="transmembrane region" description="Helical" evidence="1">
    <location>
        <begin position="95"/>
        <end position="113"/>
    </location>
</feature>
<proteinExistence type="predicted"/>
<feature type="transmembrane region" description="Helical" evidence="1">
    <location>
        <begin position="269"/>
        <end position="288"/>
    </location>
</feature>
<reference evidence="2" key="1">
    <citation type="submission" date="2022-06" db="EMBL/GenBank/DDBJ databases">
        <title>Sphingomonas sp. nov. isolated from rhizosphere soil of tomato.</title>
        <authorList>
            <person name="Dong H."/>
            <person name="Gao R."/>
        </authorList>
    </citation>
    <scope>NUCLEOTIDE SEQUENCE</scope>
    <source>
        <strain evidence="2">MMSM24</strain>
    </source>
</reference>
<gene>
    <name evidence="2" type="ORF">NEE01_19975</name>
</gene>
<evidence type="ECO:0000256" key="1">
    <source>
        <dbReference type="SAM" id="Phobius"/>
    </source>
</evidence>
<evidence type="ECO:0000313" key="2">
    <source>
        <dbReference type="EMBL" id="MCW6537063.1"/>
    </source>
</evidence>
<dbReference type="Proteomes" id="UP001165565">
    <property type="component" value="Unassembled WGS sequence"/>
</dbReference>
<feature type="transmembrane region" description="Helical" evidence="1">
    <location>
        <begin position="300"/>
        <end position="318"/>
    </location>
</feature>
<keyword evidence="3" id="KW-1185">Reference proteome</keyword>